<sequence>MSAPLAWSLWALAVLSYGIGDLVTTVVGLRYDELEEAHSGARAVLGDPPSAVRFGLFKLVLFGCFSAGYVLLEGTRLRLAIPAGISAVGLYAVATNVRAILAVR</sequence>
<keyword evidence="1" id="KW-0812">Transmembrane</keyword>
<comment type="caution">
    <text evidence="2">The sequence shown here is derived from an EMBL/GenBank/DDBJ whole genome shotgun (WGS) entry which is preliminary data.</text>
</comment>
<evidence type="ECO:0000313" key="3">
    <source>
        <dbReference type="Proteomes" id="UP000281431"/>
    </source>
</evidence>
<dbReference type="AlphaFoldDB" id="A0A3N6MJ56"/>
<dbReference type="EMBL" id="REFZ01000004">
    <property type="protein sequence ID" value="RQH01265.1"/>
    <property type="molecule type" value="Genomic_DNA"/>
</dbReference>
<organism evidence="2 3">
    <name type="scientific">Natrarchaeobius chitinivorans</name>
    <dbReference type="NCBI Taxonomy" id="1679083"/>
    <lineage>
        <taxon>Archaea</taxon>
        <taxon>Methanobacteriati</taxon>
        <taxon>Methanobacteriota</taxon>
        <taxon>Stenosarchaea group</taxon>
        <taxon>Halobacteria</taxon>
        <taxon>Halobacteriales</taxon>
        <taxon>Natrialbaceae</taxon>
        <taxon>Natrarchaeobius</taxon>
    </lineage>
</organism>
<evidence type="ECO:0000256" key="1">
    <source>
        <dbReference type="SAM" id="Phobius"/>
    </source>
</evidence>
<name>A0A3N6MJ56_NATCH</name>
<gene>
    <name evidence="2" type="ORF">EA472_07370</name>
</gene>
<dbReference type="Proteomes" id="UP000281431">
    <property type="component" value="Unassembled WGS sequence"/>
</dbReference>
<accession>A0A3N6MJ56</accession>
<keyword evidence="3" id="KW-1185">Reference proteome</keyword>
<dbReference type="OrthoDB" id="270892at2157"/>
<keyword evidence="1" id="KW-1133">Transmembrane helix</keyword>
<feature type="transmembrane region" description="Helical" evidence="1">
    <location>
        <begin position="54"/>
        <end position="72"/>
    </location>
</feature>
<keyword evidence="1" id="KW-0472">Membrane</keyword>
<protein>
    <recommendedName>
        <fullName evidence="4">DUF5658 domain-containing protein</fullName>
    </recommendedName>
</protein>
<feature type="transmembrane region" description="Helical" evidence="1">
    <location>
        <begin position="79"/>
        <end position="101"/>
    </location>
</feature>
<evidence type="ECO:0008006" key="4">
    <source>
        <dbReference type="Google" id="ProtNLM"/>
    </source>
</evidence>
<evidence type="ECO:0000313" key="2">
    <source>
        <dbReference type="EMBL" id="RQH01265.1"/>
    </source>
</evidence>
<reference evidence="2 3" key="1">
    <citation type="submission" date="2018-10" db="EMBL/GenBank/DDBJ databases">
        <title>Natrarchaeobius chitinivorans gen. nov., sp. nov., and Natrarchaeobius haloalkaliphilus sp. nov., alkaliphilic, chitin-utilizing haloarchaea from hypersaline alkaline lakes.</title>
        <authorList>
            <person name="Sorokin D.Y."/>
            <person name="Elcheninov A.G."/>
            <person name="Kostrikina N.A."/>
            <person name="Bale N.J."/>
            <person name="Sinninghe Damste J.S."/>
            <person name="Khijniak T.V."/>
            <person name="Kublanov I.V."/>
            <person name="Toshchakov S.V."/>
        </authorList>
    </citation>
    <scope>NUCLEOTIDE SEQUENCE [LARGE SCALE GENOMIC DNA]</scope>
    <source>
        <strain evidence="2 3">AArcht7</strain>
    </source>
</reference>
<proteinExistence type="predicted"/>